<organism evidence="10 11">
    <name type="scientific">Mollisia scopiformis</name>
    <name type="common">Conifer needle endophyte fungus</name>
    <name type="synonym">Phialocephala scopiformis</name>
    <dbReference type="NCBI Taxonomy" id="149040"/>
    <lineage>
        <taxon>Eukaryota</taxon>
        <taxon>Fungi</taxon>
        <taxon>Dikarya</taxon>
        <taxon>Ascomycota</taxon>
        <taxon>Pezizomycotina</taxon>
        <taxon>Leotiomycetes</taxon>
        <taxon>Helotiales</taxon>
        <taxon>Mollisiaceae</taxon>
        <taxon>Mollisia</taxon>
    </lineage>
</organism>
<proteinExistence type="predicted"/>
<dbReference type="GO" id="GO:0000981">
    <property type="term" value="F:DNA-binding transcription factor activity, RNA polymerase II-specific"/>
    <property type="evidence" value="ECO:0007669"/>
    <property type="project" value="InterPro"/>
</dbReference>
<evidence type="ECO:0000256" key="5">
    <source>
        <dbReference type="ARBA" id="ARBA00023125"/>
    </source>
</evidence>
<name>A0A132B6W4_MOLSC</name>
<dbReference type="EMBL" id="KQ947436">
    <property type="protein sequence ID" value="KUJ08152.1"/>
    <property type="molecule type" value="Genomic_DNA"/>
</dbReference>
<keyword evidence="3" id="KW-0862">Zinc</keyword>
<dbReference type="STRING" id="149040.A0A132B6W4"/>
<dbReference type="KEGG" id="psco:LY89DRAFT_336286"/>
<dbReference type="RefSeq" id="XP_018062507.1">
    <property type="nucleotide sequence ID" value="XM_018206824.1"/>
</dbReference>
<dbReference type="PROSITE" id="PS50048">
    <property type="entry name" value="ZN2_CY6_FUNGAL_2"/>
    <property type="match status" value="1"/>
</dbReference>
<dbReference type="Proteomes" id="UP000070700">
    <property type="component" value="Unassembled WGS sequence"/>
</dbReference>
<dbReference type="PANTHER" id="PTHR31313:SF4">
    <property type="entry name" value="CONIDIAL DEVELOPMENT PROTEIN FLUFFY"/>
    <property type="match status" value="1"/>
</dbReference>
<keyword evidence="4" id="KW-0805">Transcription regulation</keyword>
<keyword evidence="2" id="KW-0479">Metal-binding</keyword>
<dbReference type="InterPro" id="IPR036864">
    <property type="entry name" value="Zn2-C6_fun-type_DNA-bd_sf"/>
</dbReference>
<dbReference type="InterPro" id="IPR007219">
    <property type="entry name" value="XnlR_reg_dom"/>
</dbReference>
<evidence type="ECO:0000256" key="3">
    <source>
        <dbReference type="ARBA" id="ARBA00022833"/>
    </source>
</evidence>
<dbReference type="Pfam" id="PF00172">
    <property type="entry name" value="Zn_clus"/>
    <property type="match status" value="1"/>
</dbReference>
<dbReference type="SUPFAM" id="SSF57701">
    <property type="entry name" value="Zn2/Cys6 DNA-binding domain"/>
    <property type="match status" value="1"/>
</dbReference>
<dbReference type="InterPro" id="IPR001138">
    <property type="entry name" value="Zn2Cys6_DnaBD"/>
</dbReference>
<evidence type="ECO:0000256" key="6">
    <source>
        <dbReference type="ARBA" id="ARBA00023163"/>
    </source>
</evidence>
<accession>A0A132B6W4</accession>
<keyword evidence="7" id="KW-0539">Nucleus</keyword>
<dbReference type="PANTHER" id="PTHR31313">
    <property type="entry name" value="TY1 ENHANCER ACTIVATOR"/>
    <property type="match status" value="1"/>
</dbReference>
<dbReference type="GO" id="GO:0008270">
    <property type="term" value="F:zinc ion binding"/>
    <property type="evidence" value="ECO:0007669"/>
    <property type="project" value="InterPro"/>
</dbReference>
<dbReference type="PROSITE" id="PS00463">
    <property type="entry name" value="ZN2_CY6_FUNGAL_1"/>
    <property type="match status" value="1"/>
</dbReference>
<keyword evidence="6" id="KW-0804">Transcription</keyword>
<evidence type="ECO:0000256" key="7">
    <source>
        <dbReference type="ARBA" id="ARBA00023242"/>
    </source>
</evidence>
<evidence type="ECO:0000256" key="2">
    <source>
        <dbReference type="ARBA" id="ARBA00022723"/>
    </source>
</evidence>
<keyword evidence="11" id="KW-1185">Reference proteome</keyword>
<evidence type="ECO:0000256" key="8">
    <source>
        <dbReference type="SAM" id="MobiDB-lite"/>
    </source>
</evidence>
<sequence length="732" mass="80961">MEVAGAANPKRRRGLGAVTQNACTECRKKRAKCDGQNPCGRCETQGVSCVYEIPIRQSKENMRSEIDSLRAQQYQTEQIIAALVSNHTSELVLQQLKDGKTQEEIYRKLGLDKSGPAIFGEKSTTFENLSGQQAVESVMRAARSSASSALSQSSFGDSNLHQHTQQEGAGWQTWGAGGSSTFSEATIKDEDMMVWDSDMMQDIQDVQYPLVGTWHHQSPTSTPDSATRLARGEGQATILGNSFGTEESQDHPRHNQSWTTVTNDAAFVEHLMALYFCWEYPTFASLSKEHFLDDFERGSQKHCSSLLVNAVLALGCRFSNQPNARTNPNDSNTAGDHFFAEATRILEAEDDRHILTTVQALGLMSIREASCGRSSQSLYLSGQSIRLAVEMGLHKDVQVGEGEEAEVEHAVRSATFWGAFSLDQAWSLSIGRLPHFSRDLKLVTKPALVEHVESSSWVPYTDDGAPLEKPCTQPSNVRSVFKTFCELSEIVHNSLYTLYAPGASVTSKSLMESYTSYLRWYEAIPTTLRLGHNFTPAVLFAHMYYHCAILLLFRPFIKLDITGSSVSPRDMCMQAADAITTLVNSYSKLYTLRRTPSFVPYFVLASSIAHLIGYGNSRAGPERLRQGIADLKEMAGCHGFANRALEVLHFLIRHWKIGDVLEDGGEDEKTICQPKSTSLNLFCPNISSFDMVTGIGPVVDGANPLFWPFPLQGRPLLEIGLDLKKSGFTVLD</sequence>
<dbReference type="CDD" id="cd00067">
    <property type="entry name" value="GAL4"/>
    <property type="match status" value="1"/>
</dbReference>
<feature type="compositionally biased region" description="Polar residues" evidence="8">
    <location>
        <begin position="155"/>
        <end position="167"/>
    </location>
</feature>
<dbReference type="CDD" id="cd12148">
    <property type="entry name" value="fungal_TF_MHR"/>
    <property type="match status" value="1"/>
</dbReference>
<dbReference type="GeneID" id="28816550"/>
<dbReference type="Gene3D" id="4.10.240.10">
    <property type="entry name" value="Zn(2)-C6 fungal-type DNA-binding domain"/>
    <property type="match status" value="1"/>
</dbReference>
<evidence type="ECO:0000256" key="1">
    <source>
        <dbReference type="ARBA" id="ARBA00004123"/>
    </source>
</evidence>
<dbReference type="SMART" id="SM00906">
    <property type="entry name" value="Fungal_trans"/>
    <property type="match status" value="1"/>
</dbReference>
<protein>
    <recommendedName>
        <fullName evidence="9">Zn(2)-C6 fungal-type domain-containing protein</fullName>
    </recommendedName>
</protein>
<dbReference type="GO" id="GO:0003677">
    <property type="term" value="F:DNA binding"/>
    <property type="evidence" value="ECO:0007669"/>
    <property type="project" value="UniProtKB-KW"/>
</dbReference>
<evidence type="ECO:0000256" key="4">
    <source>
        <dbReference type="ARBA" id="ARBA00023015"/>
    </source>
</evidence>
<feature type="domain" description="Zn(2)-C6 fungal-type" evidence="9">
    <location>
        <begin position="22"/>
        <end position="51"/>
    </location>
</feature>
<reference evidence="10 11" key="1">
    <citation type="submission" date="2015-10" db="EMBL/GenBank/DDBJ databases">
        <title>Full genome of DAOMC 229536 Phialocephala scopiformis, a fungal endophyte of spruce producing the potent anti-insectan compound rugulosin.</title>
        <authorList>
            <consortium name="DOE Joint Genome Institute"/>
            <person name="Walker A.K."/>
            <person name="Frasz S.L."/>
            <person name="Seifert K.A."/>
            <person name="Miller J.D."/>
            <person name="Mondo S.J."/>
            <person name="Labutti K."/>
            <person name="Lipzen A."/>
            <person name="Dockter R."/>
            <person name="Kennedy M."/>
            <person name="Grigoriev I.V."/>
            <person name="Spatafora J.W."/>
        </authorList>
    </citation>
    <scope>NUCLEOTIDE SEQUENCE [LARGE SCALE GENOMIC DNA]</scope>
    <source>
        <strain evidence="10 11">CBS 120377</strain>
    </source>
</reference>
<dbReference type="SMART" id="SM00066">
    <property type="entry name" value="GAL4"/>
    <property type="match status" value="1"/>
</dbReference>
<dbReference type="OrthoDB" id="2123952at2759"/>
<dbReference type="InParanoid" id="A0A132B6W4"/>
<gene>
    <name evidence="10" type="ORF">LY89DRAFT_336286</name>
</gene>
<evidence type="ECO:0000313" key="11">
    <source>
        <dbReference type="Proteomes" id="UP000070700"/>
    </source>
</evidence>
<feature type="region of interest" description="Disordered" evidence="8">
    <location>
        <begin position="150"/>
        <end position="177"/>
    </location>
</feature>
<evidence type="ECO:0000259" key="9">
    <source>
        <dbReference type="PROSITE" id="PS50048"/>
    </source>
</evidence>
<dbReference type="Pfam" id="PF04082">
    <property type="entry name" value="Fungal_trans"/>
    <property type="match status" value="1"/>
</dbReference>
<dbReference type="InterPro" id="IPR051615">
    <property type="entry name" value="Transcr_Regulatory_Elem"/>
</dbReference>
<keyword evidence="5" id="KW-0238">DNA-binding</keyword>
<comment type="subcellular location">
    <subcellularLocation>
        <location evidence="1">Nucleus</location>
    </subcellularLocation>
</comment>
<dbReference type="GO" id="GO:0006351">
    <property type="term" value="P:DNA-templated transcription"/>
    <property type="evidence" value="ECO:0007669"/>
    <property type="project" value="InterPro"/>
</dbReference>
<evidence type="ECO:0000313" key="10">
    <source>
        <dbReference type="EMBL" id="KUJ08152.1"/>
    </source>
</evidence>
<dbReference type="GO" id="GO:0005634">
    <property type="term" value="C:nucleus"/>
    <property type="evidence" value="ECO:0007669"/>
    <property type="project" value="UniProtKB-SubCell"/>
</dbReference>
<dbReference type="AlphaFoldDB" id="A0A132B6W4"/>